<gene>
    <name evidence="2" type="ORF">HMPREF1624_05718</name>
</gene>
<evidence type="ECO:0000313" key="3">
    <source>
        <dbReference type="Proteomes" id="UP000018087"/>
    </source>
</evidence>
<dbReference type="HOGENOM" id="CLU_011527_0_1_1"/>
<dbReference type="PROSITE" id="PS50005">
    <property type="entry name" value="TPR"/>
    <property type="match status" value="1"/>
</dbReference>
<evidence type="ECO:0008006" key="4">
    <source>
        <dbReference type="Google" id="ProtNLM"/>
    </source>
</evidence>
<dbReference type="eggNOG" id="ENOG502SJFY">
    <property type="taxonomic scope" value="Eukaryota"/>
</dbReference>
<accession>U7PPN1</accession>
<dbReference type="Gene3D" id="1.25.40.10">
    <property type="entry name" value="Tetratricopeptide repeat domain"/>
    <property type="match status" value="2"/>
</dbReference>
<dbReference type="STRING" id="1391915.U7PPN1"/>
<keyword evidence="1" id="KW-0802">TPR repeat</keyword>
<sequence>MADNYYDLGDYALPVSTTSADAQLWFNRGLRWAFAFNHEEAVRCFRKATDHDPRCVMAYWGIAYARGPNYNKAWVRFDRSDLQRAFAEAIEALAHAVALQEQGAPSTPREKAVVEALRQRFPDDPAAPASFTPETLGQLDERYVVAMRNVYKAFPDDLEVAGLLTEALMCVSPRRLWDLSTGEPLYHTTEARAVLEPALAKAPAHPMFCHLYIHLMEMSPFPEIALPAANTLRTLMPQGSHMLHMPTHIDAAVGDYQNVVDSNHRAMVADDAYFAQQSATSSSSSPPPVLYHLYRIHNVYVKCYGAIISGQSQAAIDAATTIQTLITPALLSIKSPPMADWVESIAGAMAHALIRFGLWEAVLQWPLPADQDLFASTTAMVYYARGIAYAVTGRIAEAEEAQTKFEAARLRVPPTRLNALPVLEKDVLLVAQAMLAGELAYRKGRVEDAFQHLRAAVAAEDQLPYSDPPSWMQPARHALGALLLEQGRTDEAEQVYRDDLGFGNLPRRKARINNVWALHGLCECLEKNGKTEQLAMLRIQRDTALALADIPLHASCYCRLTAFPEGEHAGAAKHCC</sequence>
<name>U7PPN1_SPOS1</name>
<dbReference type="InterPro" id="IPR011990">
    <property type="entry name" value="TPR-like_helical_dom_sf"/>
</dbReference>
<dbReference type="InterPro" id="IPR019734">
    <property type="entry name" value="TPR_rpt"/>
</dbReference>
<protein>
    <recommendedName>
        <fullName evidence="4">MalT-like TPR region domain-containing protein</fullName>
    </recommendedName>
</protein>
<dbReference type="PANTHER" id="PTHR45588:SF1">
    <property type="entry name" value="WW DOMAIN-CONTAINING PROTEIN"/>
    <property type="match status" value="1"/>
</dbReference>
<dbReference type="Proteomes" id="UP000018087">
    <property type="component" value="Unassembled WGS sequence"/>
</dbReference>
<dbReference type="OrthoDB" id="414774at2759"/>
<evidence type="ECO:0000313" key="2">
    <source>
        <dbReference type="EMBL" id="ERS97547.1"/>
    </source>
</evidence>
<dbReference type="SUPFAM" id="SSF48452">
    <property type="entry name" value="TPR-like"/>
    <property type="match status" value="2"/>
</dbReference>
<feature type="repeat" description="TPR" evidence="1">
    <location>
        <begin position="22"/>
        <end position="55"/>
    </location>
</feature>
<reference evidence="3" key="1">
    <citation type="journal article" date="2014" name="Genome Announc.">
        <title>Genome sequence of the pathogenic fungus Sporothrix schenckii (ATCC 58251).</title>
        <authorList>
            <person name="Cuomo C.A."/>
            <person name="Rodriguez-Del Valle N."/>
            <person name="Perez-Sanchez L."/>
            <person name="Abouelleil A."/>
            <person name="Goldberg J."/>
            <person name="Young S."/>
            <person name="Zeng Q."/>
            <person name="Birren B.W."/>
        </authorList>
    </citation>
    <scope>NUCLEOTIDE SEQUENCE [LARGE SCALE GENOMIC DNA]</scope>
    <source>
        <strain evidence="3">ATCC 58251 / de Perez 2211183</strain>
    </source>
</reference>
<dbReference type="EMBL" id="KI440847">
    <property type="protein sequence ID" value="ERS97547.1"/>
    <property type="molecule type" value="Genomic_DNA"/>
</dbReference>
<organism evidence="2 3">
    <name type="scientific">Sporothrix schenckii (strain ATCC 58251 / de Perez 2211183)</name>
    <name type="common">Rose-picker's disease fungus</name>
    <dbReference type="NCBI Taxonomy" id="1391915"/>
    <lineage>
        <taxon>Eukaryota</taxon>
        <taxon>Fungi</taxon>
        <taxon>Dikarya</taxon>
        <taxon>Ascomycota</taxon>
        <taxon>Pezizomycotina</taxon>
        <taxon>Sordariomycetes</taxon>
        <taxon>Sordariomycetidae</taxon>
        <taxon>Ophiostomatales</taxon>
        <taxon>Ophiostomataceae</taxon>
        <taxon>Sporothrix</taxon>
    </lineage>
</organism>
<dbReference type="AlphaFoldDB" id="U7PPN1"/>
<evidence type="ECO:0000256" key="1">
    <source>
        <dbReference type="PROSITE-ProRule" id="PRU00339"/>
    </source>
</evidence>
<proteinExistence type="predicted"/>
<keyword evidence="3" id="KW-1185">Reference proteome</keyword>
<dbReference type="PANTHER" id="PTHR45588">
    <property type="entry name" value="TPR DOMAIN-CONTAINING PROTEIN"/>
    <property type="match status" value="1"/>
</dbReference>